<dbReference type="PANTHER" id="PTHR33171">
    <property type="entry name" value="LAR_N DOMAIN-CONTAINING PROTEIN"/>
    <property type="match status" value="1"/>
</dbReference>
<organism evidence="2 3">
    <name type="scientific">Candidatus Scatomorpha intestinavium</name>
    <dbReference type="NCBI Taxonomy" id="2840922"/>
    <lineage>
        <taxon>Bacteria</taxon>
        <taxon>Bacillati</taxon>
        <taxon>Bacillota</taxon>
        <taxon>Clostridia</taxon>
        <taxon>Eubacteriales</taxon>
        <taxon>Candidatus Scatomorpha</taxon>
    </lineage>
</organism>
<reference evidence="2" key="1">
    <citation type="submission" date="2020-10" db="EMBL/GenBank/DDBJ databases">
        <authorList>
            <person name="Gilroy R."/>
        </authorList>
    </citation>
    <scope>NUCLEOTIDE SEQUENCE</scope>
    <source>
        <strain evidence="2">ChiBcolR7-354</strain>
    </source>
</reference>
<evidence type="ECO:0000313" key="2">
    <source>
        <dbReference type="EMBL" id="HIQ79358.1"/>
    </source>
</evidence>
<feature type="domain" description="LarA-like N-terminal" evidence="1">
    <location>
        <begin position="12"/>
        <end position="203"/>
    </location>
</feature>
<proteinExistence type="predicted"/>
<dbReference type="Pfam" id="PF09861">
    <property type="entry name" value="Lar_N"/>
    <property type="match status" value="1"/>
</dbReference>
<name>A0A9D1CTE0_9FIRM</name>
<dbReference type="PANTHER" id="PTHR33171:SF17">
    <property type="entry name" value="LARA-LIKE N-TERMINAL DOMAIN-CONTAINING PROTEIN"/>
    <property type="match status" value="1"/>
</dbReference>
<dbReference type="Gene3D" id="3.90.226.30">
    <property type="match status" value="1"/>
</dbReference>
<accession>A0A9D1CTE0</accession>
<dbReference type="Proteomes" id="UP000824262">
    <property type="component" value="Unassembled WGS sequence"/>
</dbReference>
<gene>
    <name evidence="2" type="ORF">IAB77_08895</name>
</gene>
<dbReference type="Gene3D" id="3.40.50.11440">
    <property type="match status" value="1"/>
</dbReference>
<reference evidence="2" key="2">
    <citation type="journal article" date="2021" name="PeerJ">
        <title>Extensive microbial diversity within the chicken gut microbiome revealed by metagenomics and culture.</title>
        <authorList>
            <person name="Gilroy R."/>
            <person name="Ravi A."/>
            <person name="Getino M."/>
            <person name="Pursley I."/>
            <person name="Horton D.L."/>
            <person name="Alikhan N.F."/>
            <person name="Baker D."/>
            <person name="Gharbi K."/>
            <person name="Hall N."/>
            <person name="Watson M."/>
            <person name="Adriaenssens E.M."/>
            <person name="Foster-Nyarko E."/>
            <person name="Jarju S."/>
            <person name="Secka A."/>
            <person name="Antonio M."/>
            <person name="Oren A."/>
            <person name="Chaudhuri R.R."/>
            <person name="La Ragione R."/>
            <person name="Hildebrand F."/>
            <person name="Pallen M.J."/>
        </authorList>
    </citation>
    <scope>NUCLEOTIDE SEQUENCE</scope>
    <source>
        <strain evidence="2">ChiBcolR7-354</strain>
    </source>
</reference>
<sequence>MKLSLPQNRWNGDQPVEINIPDDWDVGLSVMEGDSYPALSYEELKAKIDSPIGCEPIYEMAKGKKSACIVFDDNTRPTPIKEMAHIVLDELLEAGVPKDRIIFICALGCHGTCELDDFVKKLGEDICREYPVYNHNCFFNLTDVGTTSHGIKVMINNEFMAADIKIGLGAITPHAFNGFGGGCKIVLPGIAGFDTNVENHKVELSRVLLNRDRPFYECHGNLQYTGVREDEEEAAMLAGLDFKVDALMNSNCEIIDAYCGHPIKEYYEGIKKAQVIYNTPHLDKAEVVIVNANAKANEATFAVNIGADHVLPGGDVVMVNFNKVGLVNHYLGCQWGFEAKGPLSPPNKNNLPLPNGMRQLIMFNPYPEYKHAITYGNPEQVKWASTWEEVMGYLGDRKAGTKCSVFKEVILSMFADDYKKDYTPVNLDLTKENVREVIKERVAAQSGNG</sequence>
<evidence type="ECO:0000313" key="3">
    <source>
        <dbReference type="Proteomes" id="UP000824262"/>
    </source>
</evidence>
<dbReference type="InterPro" id="IPR048068">
    <property type="entry name" value="LarA-like"/>
</dbReference>
<dbReference type="InterPro" id="IPR043166">
    <property type="entry name" value="LarA-like_C"/>
</dbReference>
<protein>
    <submittedName>
        <fullName evidence="2">DUF2088 domain-containing protein</fullName>
    </submittedName>
</protein>
<dbReference type="EMBL" id="DVGA01000098">
    <property type="protein sequence ID" value="HIQ79358.1"/>
    <property type="molecule type" value="Genomic_DNA"/>
</dbReference>
<dbReference type="AlphaFoldDB" id="A0A9D1CTE0"/>
<comment type="caution">
    <text evidence="2">The sequence shown here is derived from an EMBL/GenBank/DDBJ whole genome shotgun (WGS) entry which is preliminary data.</text>
</comment>
<dbReference type="InterPro" id="IPR018657">
    <property type="entry name" value="LarA-like_N"/>
</dbReference>
<evidence type="ECO:0000259" key="1">
    <source>
        <dbReference type="Pfam" id="PF09861"/>
    </source>
</evidence>
<dbReference type="GO" id="GO:0050043">
    <property type="term" value="F:lactate racemase activity"/>
    <property type="evidence" value="ECO:0007669"/>
    <property type="project" value="InterPro"/>
</dbReference>